<organism evidence="2 3">
    <name type="scientific">Fermentimonas caenicola</name>
    <dbReference type="NCBI Taxonomy" id="1562970"/>
    <lineage>
        <taxon>Bacteria</taxon>
        <taxon>Pseudomonadati</taxon>
        <taxon>Bacteroidota</taxon>
        <taxon>Bacteroidia</taxon>
        <taxon>Bacteroidales</taxon>
        <taxon>Dysgonomonadaceae</taxon>
        <taxon>Fermentimonas</taxon>
    </lineage>
</organism>
<gene>
    <name evidence="2" type="ORF">ING2E5B_1971</name>
</gene>
<evidence type="ECO:0000313" key="2">
    <source>
        <dbReference type="EMBL" id="CEA16703.1"/>
    </source>
</evidence>
<proteinExistence type="predicted"/>
<dbReference type="Pfam" id="PF17293">
    <property type="entry name" value="Arm-DNA-bind_5"/>
    <property type="match status" value="1"/>
</dbReference>
<sequence length="107" mass="12740">MGAPWAPHNSRFNFYICKVNKKKNAPDNPKLMQKELKNGTYSLYLEYYMGYVKTVNENTGEEMVRKSRKKESLNLYLLKNPRTTVERQTNKETLELAKQIRYEKNSR</sequence>
<dbReference type="AlphaFoldDB" id="A0A098C2R4"/>
<evidence type="ECO:0000259" key="1">
    <source>
        <dbReference type="Pfam" id="PF17293"/>
    </source>
</evidence>
<protein>
    <recommendedName>
        <fullName evidence="1">Arm DNA-binding domain-containing protein</fullName>
    </recommendedName>
</protein>
<name>A0A098C2R4_9BACT</name>
<evidence type="ECO:0000313" key="3">
    <source>
        <dbReference type="Proteomes" id="UP000032417"/>
    </source>
</evidence>
<dbReference type="EMBL" id="LN515532">
    <property type="protein sequence ID" value="CEA16703.1"/>
    <property type="molecule type" value="Genomic_DNA"/>
</dbReference>
<dbReference type="HOGENOM" id="CLU_2207637_0_0_10"/>
<keyword evidence="3" id="KW-1185">Reference proteome</keyword>
<accession>A0A098C2R4</accession>
<reference evidence="2 3" key="1">
    <citation type="submission" date="2014-08" db="EMBL/GenBank/DDBJ databases">
        <authorList>
            <person name="Wibberg D."/>
        </authorList>
    </citation>
    <scope>NUCLEOTIDE SEQUENCE [LARGE SCALE GENOMIC DNA]</scope>
    <source>
        <strain evidence="3">ING2-E5B</strain>
    </source>
</reference>
<dbReference type="Proteomes" id="UP000032417">
    <property type="component" value="Chromosome 1"/>
</dbReference>
<dbReference type="KEGG" id="pbt:ING2E5B_1971"/>
<feature type="domain" description="Arm DNA-binding" evidence="1">
    <location>
        <begin position="32"/>
        <end position="105"/>
    </location>
</feature>
<dbReference type="InterPro" id="IPR035386">
    <property type="entry name" value="Arm-DNA-bind_5"/>
</dbReference>